<dbReference type="Proteomes" id="UP000295468">
    <property type="component" value="Unassembled WGS sequence"/>
</dbReference>
<evidence type="ECO:0000256" key="1">
    <source>
        <dbReference type="SAM" id="Phobius"/>
    </source>
</evidence>
<feature type="transmembrane region" description="Helical" evidence="1">
    <location>
        <begin position="75"/>
        <end position="96"/>
    </location>
</feature>
<evidence type="ECO:0000313" key="2">
    <source>
        <dbReference type="EMBL" id="TDQ29434.1"/>
    </source>
</evidence>
<feature type="transmembrane region" description="Helical" evidence="1">
    <location>
        <begin position="45"/>
        <end position="63"/>
    </location>
</feature>
<keyword evidence="1" id="KW-0472">Membrane</keyword>
<dbReference type="InterPro" id="IPR025250">
    <property type="entry name" value="DUF4199"/>
</dbReference>
<dbReference type="AlphaFoldDB" id="A0A4V3D3F8"/>
<comment type="caution">
    <text evidence="2">The sequence shown here is derived from an EMBL/GenBank/DDBJ whole genome shotgun (WGS) entry which is preliminary data.</text>
</comment>
<dbReference type="OrthoDB" id="1122768at2"/>
<accession>A0A4V3D3F8</accession>
<feature type="transmembrane region" description="Helical" evidence="1">
    <location>
        <begin position="141"/>
        <end position="164"/>
    </location>
</feature>
<dbReference type="Pfam" id="PF13858">
    <property type="entry name" value="DUF4199"/>
    <property type="match status" value="1"/>
</dbReference>
<organism evidence="2 3">
    <name type="scientific">Zeaxanthinibacter enoshimensis</name>
    <dbReference type="NCBI Taxonomy" id="392009"/>
    <lineage>
        <taxon>Bacteria</taxon>
        <taxon>Pseudomonadati</taxon>
        <taxon>Bacteroidota</taxon>
        <taxon>Flavobacteriia</taxon>
        <taxon>Flavobacteriales</taxon>
        <taxon>Flavobacteriaceae</taxon>
        <taxon>Zeaxanthinibacter</taxon>
    </lineage>
</organism>
<gene>
    <name evidence="2" type="ORF">CLV82_2892</name>
</gene>
<keyword evidence="3" id="KW-1185">Reference proteome</keyword>
<sequence>METKPPTTGKFSLTYGAILGGLSIIFALMLFSMDAHTSREPLNQVISVVMSAAVIVFGIHAYKKANEGYLTLSEALKLGAGISLVSALIFIVYQLILTNFLDPDFASKVMDIQMAELVESGQLTADQAAQQKEMGMKFFWIGYPVILIISIISGLIIGLIAGLVMKKSRPAY</sequence>
<feature type="transmembrane region" description="Helical" evidence="1">
    <location>
        <begin position="12"/>
        <end position="33"/>
    </location>
</feature>
<keyword evidence="1" id="KW-0812">Transmembrane</keyword>
<evidence type="ECO:0000313" key="3">
    <source>
        <dbReference type="Proteomes" id="UP000295468"/>
    </source>
</evidence>
<keyword evidence="1" id="KW-1133">Transmembrane helix</keyword>
<protein>
    <submittedName>
        <fullName evidence="2">Uncharacterized protein DUF4199</fullName>
    </submittedName>
</protein>
<reference evidence="2 3" key="1">
    <citation type="submission" date="2019-03" db="EMBL/GenBank/DDBJ databases">
        <title>Genomic Encyclopedia of Archaeal and Bacterial Type Strains, Phase II (KMG-II): from individual species to whole genera.</title>
        <authorList>
            <person name="Goeker M."/>
        </authorList>
    </citation>
    <scope>NUCLEOTIDE SEQUENCE [LARGE SCALE GENOMIC DNA]</scope>
    <source>
        <strain evidence="2 3">DSM 18435</strain>
    </source>
</reference>
<dbReference type="RefSeq" id="WP_133645005.1">
    <property type="nucleotide sequence ID" value="NZ_JBFIMA010000050.1"/>
</dbReference>
<dbReference type="EMBL" id="SNYI01000003">
    <property type="protein sequence ID" value="TDQ29434.1"/>
    <property type="molecule type" value="Genomic_DNA"/>
</dbReference>
<name>A0A4V3D3F8_9FLAO</name>
<proteinExistence type="predicted"/>